<keyword evidence="2 4" id="KW-0808">Transferase</keyword>
<dbReference type="Proteomes" id="UP000321820">
    <property type="component" value="Chromosome"/>
</dbReference>
<dbReference type="AlphaFoldDB" id="A0A5B9EGG4"/>
<accession>A0A5B9EGG4</accession>
<keyword evidence="1 4" id="KW-0489">Methyltransferase</keyword>
<keyword evidence="5" id="KW-1185">Reference proteome</keyword>
<gene>
    <name evidence="4" type="ORF">FTW19_12065</name>
</gene>
<dbReference type="KEGG" id="talb:FTW19_12065"/>
<evidence type="ECO:0000256" key="2">
    <source>
        <dbReference type="ARBA" id="ARBA00022679"/>
    </source>
</evidence>
<sequence>MNISATQLIFDTTAATYDQDRAKLIPSHDDFYGWAIRLIPPAAKTIIDLGAGTGILTALIRQHFPEAQIHLVDLSPSMLGIARERLAHDGGIYFHQLDYTRDALPGDACAVVSALSIHHSTDEAKQQVFRAAFKALKLRGVFINADQVAGSVPAVTDRYHELWLRQVRVNGATEDQIKASLYRMTDDKCSPVEEQLHWMREAGFADADCWFKEARFAVMAGTHV</sequence>
<dbReference type="InterPro" id="IPR029063">
    <property type="entry name" value="SAM-dependent_MTases_sf"/>
</dbReference>
<proteinExistence type="predicted"/>
<dbReference type="Pfam" id="PF13649">
    <property type="entry name" value="Methyltransf_25"/>
    <property type="match status" value="1"/>
</dbReference>
<dbReference type="GO" id="GO:0008168">
    <property type="term" value="F:methyltransferase activity"/>
    <property type="evidence" value="ECO:0007669"/>
    <property type="project" value="UniProtKB-KW"/>
</dbReference>
<dbReference type="OrthoDB" id="465705at2"/>
<evidence type="ECO:0000256" key="1">
    <source>
        <dbReference type="ARBA" id="ARBA00022603"/>
    </source>
</evidence>
<reference evidence="4 5" key="1">
    <citation type="submission" date="2019-08" db="EMBL/GenBank/DDBJ databases">
        <title>Complete genome sequence of Terriglobus albidus strain ORNL.</title>
        <authorList>
            <person name="Podar M."/>
        </authorList>
    </citation>
    <scope>NUCLEOTIDE SEQUENCE [LARGE SCALE GENOMIC DNA]</scope>
    <source>
        <strain evidence="4 5">ORNL</strain>
    </source>
</reference>
<protein>
    <submittedName>
        <fullName evidence="4">Class I SAM-dependent methyltransferase</fullName>
    </submittedName>
</protein>
<feature type="domain" description="Methyltransferase" evidence="3">
    <location>
        <begin position="46"/>
        <end position="140"/>
    </location>
</feature>
<dbReference type="Gene3D" id="3.40.50.150">
    <property type="entry name" value="Vaccinia Virus protein VP39"/>
    <property type="match status" value="1"/>
</dbReference>
<evidence type="ECO:0000313" key="5">
    <source>
        <dbReference type="Proteomes" id="UP000321820"/>
    </source>
</evidence>
<organism evidence="4 5">
    <name type="scientific">Terriglobus albidus</name>
    <dbReference type="NCBI Taxonomy" id="1592106"/>
    <lineage>
        <taxon>Bacteria</taxon>
        <taxon>Pseudomonadati</taxon>
        <taxon>Acidobacteriota</taxon>
        <taxon>Terriglobia</taxon>
        <taxon>Terriglobales</taxon>
        <taxon>Acidobacteriaceae</taxon>
        <taxon>Terriglobus</taxon>
    </lineage>
</organism>
<dbReference type="SUPFAM" id="SSF53335">
    <property type="entry name" value="S-adenosyl-L-methionine-dependent methyltransferases"/>
    <property type="match status" value="1"/>
</dbReference>
<dbReference type="PANTHER" id="PTHR43861:SF1">
    <property type="entry name" value="TRANS-ACONITATE 2-METHYLTRANSFERASE"/>
    <property type="match status" value="1"/>
</dbReference>
<dbReference type="PANTHER" id="PTHR43861">
    <property type="entry name" value="TRANS-ACONITATE 2-METHYLTRANSFERASE-RELATED"/>
    <property type="match status" value="1"/>
</dbReference>
<evidence type="ECO:0000259" key="3">
    <source>
        <dbReference type="Pfam" id="PF13649"/>
    </source>
</evidence>
<evidence type="ECO:0000313" key="4">
    <source>
        <dbReference type="EMBL" id="QEE31313.1"/>
    </source>
</evidence>
<dbReference type="EMBL" id="CP042806">
    <property type="protein sequence ID" value="QEE31313.1"/>
    <property type="molecule type" value="Genomic_DNA"/>
</dbReference>
<dbReference type="GO" id="GO:0032259">
    <property type="term" value="P:methylation"/>
    <property type="evidence" value="ECO:0007669"/>
    <property type="project" value="UniProtKB-KW"/>
</dbReference>
<dbReference type="CDD" id="cd02440">
    <property type="entry name" value="AdoMet_MTases"/>
    <property type="match status" value="1"/>
</dbReference>
<dbReference type="InterPro" id="IPR041698">
    <property type="entry name" value="Methyltransf_25"/>
</dbReference>
<name>A0A5B9EGG4_9BACT</name>